<feature type="compositionally biased region" description="Acidic residues" evidence="2">
    <location>
        <begin position="195"/>
        <end position="214"/>
    </location>
</feature>
<dbReference type="Proteomes" id="UP001153269">
    <property type="component" value="Unassembled WGS sequence"/>
</dbReference>
<evidence type="ECO:0000256" key="1">
    <source>
        <dbReference type="SAM" id="Coils"/>
    </source>
</evidence>
<keyword evidence="4" id="KW-1185">Reference proteome</keyword>
<protein>
    <submittedName>
        <fullName evidence="3">Uncharacterized protein</fullName>
    </submittedName>
</protein>
<feature type="region of interest" description="Disordered" evidence="2">
    <location>
        <begin position="42"/>
        <end position="108"/>
    </location>
</feature>
<feature type="region of interest" description="Disordered" evidence="2">
    <location>
        <begin position="135"/>
        <end position="265"/>
    </location>
</feature>
<sequence length="635" mass="70761">MSYRTFSDEENEELTQEELGFTKQRSGDVNFKDSLCYVILPHDGEKVTSGREGGNDSDRTEQERNEFNRTEQQSRAGTEEDVSEMPNKHWDKVNCSHRPENSPDECALNASLHPKCQHNSAECTNTDCVGVVPNGVKQDVGESDTLHENEEIAECSSDVNIYPEESEESGTGTGHSDEEEAEEAEEQNDEPSCSENDEEEEVKCAEEEEDEEEGQSSPDFSIHQHPLSPQDNPSNISITRSDQANSPPPGSTFTRATFSPGSPTEKQIQLPALFSGLRVLRKGVVGPGHDTVSHIKPQSLGARRATLPERPEDARVQGNFLDQISQFLSLEKKAEENEERTELKTTRMNRRTRKVPEKEDSEKEEDVETSGSFDSAKSPVSSAEAAFDAFKAFFTPRLLKKDPADKVDLDAVRKKIRSDKDVLRAIFERTSSKTPEKKDSSDGKSEASTPGEGEERTPGRLQAVWPPVKEEKVGLKYTEAEHQADLLQLKRECKEELEKLQEEFGRELSSLRVDHEDSVARLESTVAELQARLSQAGSQTRGEVRDVSVSTGDDCLQKSFRTVCVQTDRETFVRTPEDGEVTETSPRPQKVTPRKLDLASISLSLAGQWEDTAPPGLQERCSWSHSPNRTSTSPC</sequence>
<gene>
    <name evidence="3" type="ORF">PLEPLA_LOCUS1677</name>
</gene>
<feature type="region of interest" description="Disordered" evidence="2">
    <location>
        <begin position="574"/>
        <end position="595"/>
    </location>
</feature>
<feature type="compositionally biased region" description="Basic and acidic residues" evidence="2">
    <location>
        <begin position="42"/>
        <end position="69"/>
    </location>
</feature>
<dbReference type="PRINTS" id="PR00828">
    <property type="entry name" value="FORMIN"/>
</dbReference>
<feature type="region of interest" description="Disordered" evidence="2">
    <location>
        <begin position="333"/>
        <end position="381"/>
    </location>
</feature>
<evidence type="ECO:0000313" key="4">
    <source>
        <dbReference type="Proteomes" id="UP001153269"/>
    </source>
</evidence>
<organism evidence="3 4">
    <name type="scientific">Pleuronectes platessa</name>
    <name type="common">European plaice</name>
    <dbReference type="NCBI Taxonomy" id="8262"/>
    <lineage>
        <taxon>Eukaryota</taxon>
        <taxon>Metazoa</taxon>
        <taxon>Chordata</taxon>
        <taxon>Craniata</taxon>
        <taxon>Vertebrata</taxon>
        <taxon>Euteleostomi</taxon>
        <taxon>Actinopterygii</taxon>
        <taxon>Neopterygii</taxon>
        <taxon>Teleostei</taxon>
        <taxon>Neoteleostei</taxon>
        <taxon>Acanthomorphata</taxon>
        <taxon>Carangaria</taxon>
        <taxon>Pleuronectiformes</taxon>
        <taxon>Pleuronectoidei</taxon>
        <taxon>Pleuronectidae</taxon>
        <taxon>Pleuronectes</taxon>
    </lineage>
</organism>
<feature type="compositionally biased region" description="Basic and acidic residues" evidence="2">
    <location>
        <begin position="86"/>
        <end position="101"/>
    </location>
</feature>
<feature type="compositionally biased region" description="Polar residues" evidence="2">
    <location>
        <begin position="621"/>
        <end position="635"/>
    </location>
</feature>
<dbReference type="InterPro" id="IPR001265">
    <property type="entry name" value="Formin_Cappuccino_subfam"/>
</dbReference>
<keyword evidence="1" id="KW-0175">Coiled coil</keyword>
<feature type="compositionally biased region" description="Basic and acidic residues" evidence="2">
    <location>
        <begin position="425"/>
        <end position="445"/>
    </location>
</feature>
<feature type="compositionally biased region" description="Acidic residues" evidence="2">
    <location>
        <begin position="177"/>
        <end position="189"/>
    </location>
</feature>
<feature type="region of interest" description="Disordered" evidence="2">
    <location>
        <begin position="1"/>
        <end position="24"/>
    </location>
</feature>
<dbReference type="GO" id="GO:0008017">
    <property type="term" value="F:microtubule binding"/>
    <property type="evidence" value="ECO:0007669"/>
    <property type="project" value="InterPro"/>
</dbReference>
<feature type="compositionally biased region" description="Polar residues" evidence="2">
    <location>
        <begin position="227"/>
        <end position="265"/>
    </location>
</feature>
<accession>A0A9N7Y7A6</accession>
<comment type="caution">
    <text evidence="3">The sequence shown here is derived from an EMBL/GenBank/DDBJ whole genome shotgun (WGS) entry which is preliminary data.</text>
</comment>
<dbReference type="GO" id="GO:0045010">
    <property type="term" value="P:actin nucleation"/>
    <property type="evidence" value="ECO:0007669"/>
    <property type="project" value="InterPro"/>
</dbReference>
<feature type="compositionally biased region" description="Basic and acidic residues" evidence="2">
    <location>
        <begin position="333"/>
        <end position="345"/>
    </location>
</feature>
<reference evidence="3" key="1">
    <citation type="submission" date="2020-03" db="EMBL/GenBank/DDBJ databases">
        <authorList>
            <person name="Weist P."/>
        </authorList>
    </citation>
    <scope>NUCLEOTIDE SEQUENCE</scope>
</reference>
<feature type="compositionally biased region" description="Polar residues" evidence="2">
    <location>
        <begin position="369"/>
        <end position="381"/>
    </location>
</feature>
<feature type="region of interest" description="Disordered" evidence="2">
    <location>
        <begin position="425"/>
        <end position="465"/>
    </location>
</feature>
<feature type="coiled-coil region" evidence="1">
    <location>
        <begin position="479"/>
        <end position="539"/>
    </location>
</feature>
<name>A0A9N7Y7A6_PLEPL</name>
<dbReference type="GO" id="GO:0005884">
    <property type="term" value="C:actin filament"/>
    <property type="evidence" value="ECO:0007669"/>
    <property type="project" value="InterPro"/>
</dbReference>
<proteinExistence type="predicted"/>
<dbReference type="EMBL" id="CADEAL010000080">
    <property type="protein sequence ID" value="CAB1413974.1"/>
    <property type="molecule type" value="Genomic_DNA"/>
</dbReference>
<feature type="region of interest" description="Disordered" evidence="2">
    <location>
        <begin position="285"/>
        <end position="311"/>
    </location>
</feature>
<dbReference type="AlphaFoldDB" id="A0A9N7Y7A6"/>
<evidence type="ECO:0000313" key="3">
    <source>
        <dbReference type="EMBL" id="CAB1413974.1"/>
    </source>
</evidence>
<feature type="region of interest" description="Disordered" evidence="2">
    <location>
        <begin position="607"/>
        <end position="635"/>
    </location>
</feature>
<evidence type="ECO:0000256" key="2">
    <source>
        <dbReference type="SAM" id="MobiDB-lite"/>
    </source>
</evidence>